<keyword evidence="4" id="KW-0378">Hydrolase</keyword>
<feature type="non-terminal residue" evidence="7">
    <location>
        <position position="1"/>
    </location>
</feature>
<dbReference type="AlphaFoldDB" id="A0A8D7FM56"/>
<evidence type="ECO:0000256" key="4">
    <source>
        <dbReference type="ARBA" id="ARBA00022801"/>
    </source>
</evidence>
<dbReference type="InterPro" id="IPR036397">
    <property type="entry name" value="RNaseH_sf"/>
</dbReference>
<dbReference type="PANTHER" id="PTHR42648:SF28">
    <property type="entry name" value="TRANSPOSON-ENCODED PROTEIN WITH RIBONUCLEASE H-LIKE AND RETROVIRUS ZINC FINGER-LIKE DOMAINS"/>
    <property type="match status" value="1"/>
</dbReference>
<dbReference type="InterPro" id="IPR012337">
    <property type="entry name" value="RNaseH-like_sf"/>
</dbReference>
<keyword evidence="2" id="KW-0479">Metal-binding</keyword>
<gene>
    <name evidence="7" type="ORF">GSMUA_57090.1</name>
</gene>
<dbReference type="Pfam" id="PF22936">
    <property type="entry name" value="Pol_BBD"/>
    <property type="match status" value="1"/>
</dbReference>
<dbReference type="GO" id="GO:0004190">
    <property type="term" value="F:aspartic-type endopeptidase activity"/>
    <property type="evidence" value="ECO:0007669"/>
    <property type="project" value="UniProtKB-KW"/>
</dbReference>
<evidence type="ECO:0000259" key="5">
    <source>
        <dbReference type="Pfam" id="PF07727"/>
    </source>
</evidence>
<dbReference type="PANTHER" id="PTHR42648">
    <property type="entry name" value="TRANSPOSASE, PUTATIVE-RELATED"/>
    <property type="match status" value="1"/>
</dbReference>
<keyword evidence="3" id="KW-0064">Aspartyl protease</keyword>
<reference evidence="7" key="1">
    <citation type="submission" date="2021-03" db="EMBL/GenBank/DDBJ databases">
        <authorList>
            <consortium name="Genoscope - CEA"/>
            <person name="William W."/>
        </authorList>
    </citation>
    <scope>NUCLEOTIDE SEQUENCE</scope>
    <source>
        <strain evidence="7">Doubled-haploid Pahang</strain>
    </source>
</reference>
<dbReference type="EMBL" id="HG996467">
    <property type="protein sequence ID" value="CAG1860815.1"/>
    <property type="molecule type" value="Genomic_DNA"/>
</dbReference>
<evidence type="ECO:0000313" key="7">
    <source>
        <dbReference type="EMBL" id="CAG1860815.1"/>
    </source>
</evidence>
<organism evidence="7">
    <name type="scientific">Musa acuminata subsp. malaccensis</name>
    <name type="common">Wild banana</name>
    <name type="synonym">Musa malaccensis</name>
    <dbReference type="NCBI Taxonomy" id="214687"/>
    <lineage>
        <taxon>Eukaryota</taxon>
        <taxon>Viridiplantae</taxon>
        <taxon>Streptophyta</taxon>
        <taxon>Embryophyta</taxon>
        <taxon>Tracheophyta</taxon>
        <taxon>Spermatophyta</taxon>
        <taxon>Magnoliopsida</taxon>
        <taxon>Liliopsida</taxon>
        <taxon>Zingiberales</taxon>
        <taxon>Musaceae</taxon>
        <taxon>Musa</taxon>
    </lineage>
</organism>
<dbReference type="GO" id="GO:0006508">
    <property type="term" value="P:proteolysis"/>
    <property type="evidence" value="ECO:0007669"/>
    <property type="project" value="UniProtKB-KW"/>
</dbReference>
<keyword evidence="1" id="KW-0645">Protease</keyword>
<evidence type="ECO:0000256" key="2">
    <source>
        <dbReference type="ARBA" id="ARBA00022723"/>
    </source>
</evidence>
<accession>A0A8D7FM56</accession>
<dbReference type="GO" id="GO:0003676">
    <property type="term" value="F:nucleic acid binding"/>
    <property type="evidence" value="ECO:0007669"/>
    <property type="project" value="InterPro"/>
</dbReference>
<dbReference type="InterPro" id="IPR039537">
    <property type="entry name" value="Retrotran_Ty1/copia-like"/>
</dbReference>
<dbReference type="GO" id="GO:0046872">
    <property type="term" value="F:metal ion binding"/>
    <property type="evidence" value="ECO:0007669"/>
    <property type="project" value="UniProtKB-KW"/>
</dbReference>
<evidence type="ECO:0000256" key="1">
    <source>
        <dbReference type="ARBA" id="ARBA00022670"/>
    </source>
</evidence>
<proteinExistence type="predicted"/>
<evidence type="ECO:0000256" key="3">
    <source>
        <dbReference type="ARBA" id="ARBA00022750"/>
    </source>
</evidence>
<name>A0A8D7FM56_MUSAM</name>
<feature type="domain" description="Retrovirus-related Pol polyprotein from transposon TNT 1-94-like beta-barrel" evidence="6">
    <location>
        <begin position="60"/>
        <end position="114"/>
    </location>
</feature>
<dbReference type="SUPFAM" id="SSF56672">
    <property type="entry name" value="DNA/RNA polymerases"/>
    <property type="match status" value="1"/>
</dbReference>
<dbReference type="InterPro" id="IPR013103">
    <property type="entry name" value="RVT_2"/>
</dbReference>
<protein>
    <submittedName>
        <fullName evidence="7">(wild Malaysian banana) hypothetical protein</fullName>
    </submittedName>
</protein>
<dbReference type="InterPro" id="IPR054722">
    <property type="entry name" value="PolX-like_BBD"/>
</dbReference>
<dbReference type="Pfam" id="PF07727">
    <property type="entry name" value="RVT_2"/>
    <property type="match status" value="1"/>
</dbReference>
<dbReference type="SUPFAM" id="SSF53098">
    <property type="entry name" value="Ribonuclease H-like"/>
    <property type="match status" value="1"/>
</dbReference>
<dbReference type="InterPro" id="IPR043502">
    <property type="entry name" value="DNA/RNA_pol_sf"/>
</dbReference>
<evidence type="ECO:0000259" key="6">
    <source>
        <dbReference type="Pfam" id="PF22936"/>
    </source>
</evidence>
<sequence>MADKAAKLKTLGMNVDESFLVQFILNSLPSQFGPFKIHYNTNKDKWDLNELTSMFPSNTWWIDSGASTHVTNNMQGFISIRKPKEHERFIIMGNRLKAKVISMGTYRLRLETEKYFITFIDDLSRYGKVYLIHEKSQAVDTLEVYINEVERQLDRKVKIVRSDRGESDYDIGIKRDPLSFLQAIESNDSEKWYDAMKEELKSMVQNDVWDLVELPNDCKRVGCKWVFKTKRDSTGNIERYKARLVAKGFSQKEGIDYNETFSPVSKKDSLRIVMALVAHYHLELHQMDVKTAFLNGDLDEEIYMEQPGFIEKEKE</sequence>
<dbReference type="Gene3D" id="3.30.420.10">
    <property type="entry name" value="Ribonuclease H-like superfamily/Ribonuclease H"/>
    <property type="match status" value="1"/>
</dbReference>
<feature type="domain" description="Reverse transcriptase Ty1/copia-type" evidence="5">
    <location>
        <begin position="206"/>
        <end position="311"/>
    </location>
</feature>